<dbReference type="GO" id="GO:0008641">
    <property type="term" value="F:ubiquitin-like modifier activating enzyme activity"/>
    <property type="evidence" value="ECO:0007669"/>
    <property type="project" value="InterPro"/>
</dbReference>
<gene>
    <name evidence="2" type="ORF">EDD62_1117</name>
</gene>
<dbReference type="InterPro" id="IPR035985">
    <property type="entry name" value="Ubiquitin-activating_enz"/>
</dbReference>
<feature type="domain" description="THIF-type NAD/FAD binding fold" evidence="1">
    <location>
        <begin position="8"/>
        <end position="197"/>
    </location>
</feature>
<dbReference type="GO" id="GO:0005829">
    <property type="term" value="C:cytosol"/>
    <property type="evidence" value="ECO:0007669"/>
    <property type="project" value="TreeGrafter"/>
</dbReference>
<dbReference type="EMBL" id="RKRK01000003">
    <property type="protein sequence ID" value="RPF56481.1"/>
    <property type="molecule type" value="Genomic_DNA"/>
</dbReference>
<dbReference type="PANTHER" id="PTHR10953:SF102">
    <property type="entry name" value="ADENYLYLTRANSFERASE AND SULFURTRANSFERASE MOCS3"/>
    <property type="match status" value="1"/>
</dbReference>
<dbReference type="OrthoDB" id="9804286at2"/>
<comment type="caution">
    <text evidence="2">The sequence shown here is derived from an EMBL/GenBank/DDBJ whole genome shotgun (WGS) entry which is preliminary data.</text>
</comment>
<protein>
    <submittedName>
        <fullName evidence="2">Adenylyltransferase/sulfurtransferase</fullName>
    </submittedName>
</protein>
<sequence>MLSRAKTLLGESRVDELTRMNICLIGMGALGCAYADQLIRLGVKNFIIVDQDIVESSNLGRQTLYTHGDIHQLKVFAARDRLLSIAPDTQITCYPEHVTVDSLNDILQAHPIDLIIDGTDNFHTRFVINQLSLKYQIPWLYSACIGRKGTVIPFFNNDRCLHCLFDYVPNTEDTCSTVGIIPPTVQFVVSIGVQLIIDNDHSDNMYYIDRLNLTKLPIPNRREDCVSCHDGNFSYMEQSTDHIIKRCGDNIFELSHTKMIQSIERHQVGDIWITLFPNGRVMCHGARSGDEATRALSSIKSKE</sequence>
<dbReference type="GO" id="GO:0016779">
    <property type="term" value="F:nucleotidyltransferase activity"/>
    <property type="evidence" value="ECO:0007669"/>
    <property type="project" value="UniProtKB-KW"/>
</dbReference>
<dbReference type="Gene3D" id="3.40.50.720">
    <property type="entry name" value="NAD(P)-binding Rossmann-like Domain"/>
    <property type="match status" value="1"/>
</dbReference>
<accession>A0A3N5CGC4</accession>
<evidence type="ECO:0000259" key="1">
    <source>
        <dbReference type="Pfam" id="PF00899"/>
    </source>
</evidence>
<keyword evidence="3" id="KW-1185">Reference proteome</keyword>
<evidence type="ECO:0000313" key="3">
    <source>
        <dbReference type="Proteomes" id="UP000277108"/>
    </source>
</evidence>
<dbReference type="Pfam" id="PF00899">
    <property type="entry name" value="ThiF"/>
    <property type="match status" value="1"/>
</dbReference>
<dbReference type="AlphaFoldDB" id="A0A3N5CGC4"/>
<dbReference type="PROSITE" id="PS51257">
    <property type="entry name" value="PROKAR_LIPOPROTEIN"/>
    <property type="match status" value="1"/>
</dbReference>
<keyword evidence="2" id="KW-0548">Nucleotidyltransferase</keyword>
<dbReference type="RefSeq" id="WP_123807859.1">
    <property type="nucleotide sequence ID" value="NZ_RKRK01000003.1"/>
</dbReference>
<keyword evidence="2" id="KW-0808">Transferase</keyword>
<dbReference type="CDD" id="cd00757">
    <property type="entry name" value="ThiF_MoeB_HesA_family"/>
    <property type="match status" value="1"/>
</dbReference>
<dbReference type="InterPro" id="IPR045886">
    <property type="entry name" value="ThiF/MoeB/HesA"/>
</dbReference>
<dbReference type="PANTHER" id="PTHR10953">
    <property type="entry name" value="UBIQUITIN-ACTIVATING ENZYME E1"/>
    <property type="match status" value="1"/>
</dbReference>
<dbReference type="GO" id="GO:0004792">
    <property type="term" value="F:thiosulfate-cyanide sulfurtransferase activity"/>
    <property type="evidence" value="ECO:0007669"/>
    <property type="project" value="TreeGrafter"/>
</dbReference>
<proteinExistence type="predicted"/>
<dbReference type="Proteomes" id="UP000277108">
    <property type="component" value="Unassembled WGS sequence"/>
</dbReference>
<name>A0A3N5CGC4_9BACL</name>
<evidence type="ECO:0000313" key="2">
    <source>
        <dbReference type="EMBL" id="RPF56481.1"/>
    </source>
</evidence>
<organism evidence="2 3">
    <name type="scientific">Abyssicoccus albus</name>
    <dbReference type="NCBI Taxonomy" id="1817405"/>
    <lineage>
        <taxon>Bacteria</taxon>
        <taxon>Bacillati</taxon>
        <taxon>Bacillota</taxon>
        <taxon>Bacilli</taxon>
        <taxon>Bacillales</taxon>
        <taxon>Abyssicoccaceae</taxon>
    </lineage>
</organism>
<dbReference type="GO" id="GO:0008146">
    <property type="term" value="F:sulfotransferase activity"/>
    <property type="evidence" value="ECO:0007669"/>
    <property type="project" value="TreeGrafter"/>
</dbReference>
<dbReference type="SUPFAM" id="SSF69572">
    <property type="entry name" value="Activating enzymes of the ubiquitin-like proteins"/>
    <property type="match status" value="1"/>
</dbReference>
<dbReference type="InterPro" id="IPR000594">
    <property type="entry name" value="ThiF_NAD_FAD-bd"/>
</dbReference>
<reference evidence="2 3" key="1">
    <citation type="submission" date="2018-11" db="EMBL/GenBank/DDBJ databases">
        <title>Genomic Encyclopedia of Type Strains, Phase IV (KMG-IV): sequencing the most valuable type-strain genomes for metagenomic binning, comparative biology and taxonomic classification.</title>
        <authorList>
            <person name="Goeker M."/>
        </authorList>
    </citation>
    <scope>NUCLEOTIDE SEQUENCE [LARGE SCALE GENOMIC DNA]</scope>
    <source>
        <strain evidence="2 3">DSM 29158</strain>
    </source>
</reference>